<gene>
    <name evidence="1" type="ORF">CWE06_04430</name>
</gene>
<dbReference type="SFLD" id="SFLDS00003">
    <property type="entry name" value="Haloacid_Dehalogenase"/>
    <property type="match status" value="1"/>
</dbReference>
<dbReference type="InterPro" id="IPR050155">
    <property type="entry name" value="HAD-like_hydrolase_sf"/>
</dbReference>
<dbReference type="GO" id="GO:0008967">
    <property type="term" value="F:phosphoglycolate phosphatase activity"/>
    <property type="evidence" value="ECO:0007669"/>
    <property type="project" value="TreeGrafter"/>
</dbReference>
<dbReference type="SUPFAM" id="SSF56784">
    <property type="entry name" value="HAD-like"/>
    <property type="match status" value="1"/>
</dbReference>
<dbReference type="NCBIfam" id="TIGR01509">
    <property type="entry name" value="HAD-SF-IA-v3"/>
    <property type="match status" value="1"/>
</dbReference>
<comment type="caution">
    <text evidence="1">The sequence shown here is derived from an EMBL/GenBank/DDBJ whole genome shotgun (WGS) entry which is preliminary data.</text>
</comment>
<keyword evidence="2" id="KW-1185">Reference proteome</keyword>
<dbReference type="InterPro" id="IPR023214">
    <property type="entry name" value="HAD_sf"/>
</dbReference>
<keyword evidence="1" id="KW-0378">Hydrolase</keyword>
<dbReference type="InterPro" id="IPR036412">
    <property type="entry name" value="HAD-like_sf"/>
</dbReference>
<organism evidence="1 2">
    <name type="scientific">Aliidiomarina haloalkalitolerans</name>
    <dbReference type="NCBI Taxonomy" id="859059"/>
    <lineage>
        <taxon>Bacteria</taxon>
        <taxon>Pseudomonadati</taxon>
        <taxon>Pseudomonadota</taxon>
        <taxon>Gammaproteobacteria</taxon>
        <taxon>Alteromonadales</taxon>
        <taxon>Idiomarinaceae</taxon>
        <taxon>Aliidiomarina</taxon>
    </lineage>
</organism>
<dbReference type="InterPro" id="IPR006439">
    <property type="entry name" value="HAD-SF_hydro_IA"/>
</dbReference>
<dbReference type="PANTHER" id="PTHR43434:SF3">
    <property type="entry name" value="GMP_IMP NUCLEOTIDASE YRFG"/>
    <property type="match status" value="1"/>
</dbReference>
<dbReference type="RefSeq" id="WP_126791597.1">
    <property type="nucleotide sequence ID" value="NZ_PIPI01000002.1"/>
</dbReference>
<dbReference type="Proteomes" id="UP000288212">
    <property type="component" value="Unassembled WGS sequence"/>
</dbReference>
<dbReference type="AlphaFoldDB" id="A0A432VVJ2"/>
<dbReference type="OrthoDB" id="9773910at2"/>
<dbReference type="Pfam" id="PF00702">
    <property type="entry name" value="Hydrolase"/>
    <property type="match status" value="1"/>
</dbReference>
<dbReference type="NCBIfam" id="NF011564">
    <property type="entry name" value="PRK14988.1"/>
    <property type="match status" value="1"/>
</dbReference>
<dbReference type="SFLD" id="SFLDG01129">
    <property type="entry name" value="C1.5:_HAD__Beta-PGM__Phosphata"/>
    <property type="match status" value="1"/>
</dbReference>
<dbReference type="CDD" id="cd01427">
    <property type="entry name" value="HAD_like"/>
    <property type="match status" value="1"/>
</dbReference>
<protein>
    <submittedName>
        <fullName evidence="1">HAD family hydrolase</fullName>
    </submittedName>
</protein>
<dbReference type="GO" id="GO:0006281">
    <property type="term" value="P:DNA repair"/>
    <property type="evidence" value="ECO:0007669"/>
    <property type="project" value="TreeGrafter"/>
</dbReference>
<dbReference type="Gene3D" id="3.40.50.1000">
    <property type="entry name" value="HAD superfamily/HAD-like"/>
    <property type="match status" value="1"/>
</dbReference>
<proteinExistence type="predicted"/>
<evidence type="ECO:0000313" key="2">
    <source>
        <dbReference type="Proteomes" id="UP000288212"/>
    </source>
</evidence>
<sequence>MLNWSEIDTVLLDMDGTLLDLRYDNHFWNEQLHFHYAKQHGVSVDAAKQTLIEHFRAVAGTLNWYCLDYWEQTLQLPIRHLKAQTSDLIQLRPDTTDFLQALQRAGKQVALITNAHPDALALKNQHTPLAKLCPQQFSTHEFGYCKEFQQLWQGLQARFPFDPERTLFIDDGEHILDSAREFGIRFTVGINNPDSQLPVKEFDHHPAISSFTQLPAIG</sequence>
<dbReference type="PANTHER" id="PTHR43434">
    <property type="entry name" value="PHOSPHOGLYCOLATE PHOSPHATASE"/>
    <property type="match status" value="1"/>
</dbReference>
<reference evidence="1 2" key="1">
    <citation type="journal article" date="2011" name="Front. Microbiol.">
        <title>Genomic signatures of strain selection and enhancement in Bacillus atrophaeus var. globigii, a historical biowarfare simulant.</title>
        <authorList>
            <person name="Gibbons H.S."/>
            <person name="Broomall S.M."/>
            <person name="McNew L.A."/>
            <person name="Daligault H."/>
            <person name="Chapman C."/>
            <person name="Bruce D."/>
            <person name="Karavis M."/>
            <person name="Krepps M."/>
            <person name="McGregor P.A."/>
            <person name="Hong C."/>
            <person name="Park K.H."/>
            <person name="Akmal A."/>
            <person name="Feldman A."/>
            <person name="Lin J.S."/>
            <person name="Chang W.E."/>
            <person name="Higgs B.W."/>
            <person name="Demirev P."/>
            <person name="Lindquist J."/>
            <person name="Liem A."/>
            <person name="Fochler E."/>
            <person name="Read T.D."/>
            <person name="Tapia R."/>
            <person name="Johnson S."/>
            <person name="Bishop-Lilly K.A."/>
            <person name="Detter C."/>
            <person name="Han C."/>
            <person name="Sozhamannan S."/>
            <person name="Rosenzweig C.N."/>
            <person name="Skowronski E.W."/>
        </authorList>
    </citation>
    <scope>NUCLEOTIDE SEQUENCE [LARGE SCALE GENOMIC DNA]</scope>
    <source>
        <strain evidence="1 2">AK5</strain>
    </source>
</reference>
<evidence type="ECO:0000313" key="1">
    <source>
        <dbReference type="EMBL" id="RUO20565.1"/>
    </source>
</evidence>
<name>A0A432VVJ2_9GAMM</name>
<accession>A0A432VVJ2</accession>
<dbReference type="EMBL" id="PIPI01000002">
    <property type="protein sequence ID" value="RUO20565.1"/>
    <property type="molecule type" value="Genomic_DNA"/>
</dbReference>
<dbReference type="GO" id="GO:0005829">
    <property type="term" value="C:cytosol"/>
    <property type="evidence" value="ECO:0007669"/>
    <property type="project" value="TreeGrafter"/>
</dbReference>